<evidence type="ECO:0000256" key="3">
    <source>
        <dbReference type="SAM" id="SignalP"/>
    </source>
</evidence>
<dbReference type="SUPFAM" id="SSF50494">
    <property type="entry name" value="Trypsin-like serine proteases"/>
    <property type="match status" value="1"/>
</dbReference>
<dbReference type="InterPro" id="IPR009003">
    <property type="entry name" value="Peptidase_S1_PA"/>
</dbReference>
<dbReference type="RefSeq" id="WP_242666423.1">
    <property type="nucleotide sequence ID" value="NZ_FAOZ01000021.1"/>
</dbReference>
<dbReference type="GO" id="GO:0004252">
    <property type="term" value="F:serine-type endopeptidase activity"/>
    <property type="evidence" value="ECO:0007669"/>
    <property type="project" value="InterPro"/>
</dbReference>
<proteinExistence type="predicted"/>
<keyword evidence="5" id="KW-1185">Reference proteome</keyword>
<dbReference type="InterPro" id="IPR050966">
    <property type="entry name" value="Glutamyl_endopeptidase"/>
</dbReference>
<accession>A0A0S4QUA2</accession>
<feature type="region of interest" description="Disordered" evidence="2">
    <location>
        <begin position="92"/>
        <end position="132"/>
    </location>
</feature>
<dbReference type="PROSITE" id="PS00134">
    <property type="entry name" value="TRYPSIN_HIS"/>
    <property type="match status" value="1"/>
</dbReference>
<dbReference type="GO" id="GO:0006508">
    <property type="term" value="P:proteolysis"/>
    <property type="evidence" value="ECO:0007669"/>
    <property type="project" value="InterPro"/>
</dbReference>
<dbReference type="InterPro" id="IPR043504">
    <property type="entry name" value="Peptidase_S1_PA_chymotrypsin"/>
</dbReference>
<dbReference type="PANTHER" id="PTHR15462">
    <property type="entry name" value="SERINE PROTEASE"/>
    <property type="match status" value="1"/>
</dbReference>
<protein>
    <recommendedName>
        <fullName evidence="6">V8-like Glu-specific endopeptidase</fullName>
    </recommendedName>
</protein>
<organism evidence="4 5">
    <name type="scientific">Parafrankia irregularis</name>
    <dbReference type="NCBI Taxonomy" id="795642"/>
    <lineage>
        <taxon>Bacteria</taxon>
        <taxon>Bacillati</taxon>
        <taxon>Actinomycetota</taxon>
        <taxon>Actinomycetes</taxon>
        <taxon>Frankiales</taxon>
        <taxon>Frankiaceae</taxon>
        <taxon>Parafrankia</taxon>
    </lineage>
</organism>
<feature type="chain" id="PRO_5006626496" description="V8-like Glu-specific endopeptidase" evidence="3">
    <location>
        <begin position="26"/>
        <end position="353"/>
    </location>
</feature>
<name>A0A0S4QUA2_9ACTN</name>
<feature type="signal peptide" evidence="3">
    <location>
        <begin position="1"/>
        <end position="25"/>
    </location>
</feature>
<evidence type="ECO:0000313" key="5">
    <source>
        <dbReference type="Proteomes" id="UP000198802"/>
    </source>
</evidence>
<evidence type="ECO:0000313" key="4">
    <source>
        <dbReference type="EMBL" id="CUU58703.1"/>
    </source>
</evidence>
<evidence type="ECO:0000256" key="1">
    <source>
        <dbReference type="ARBA" id="ARBA00022729"/>
    </source>
</evidence>
<keyword evidence="1 3" id="KW-0732">Signal</keyword>
<feature type="compositionally biased region" description="Basic and acidic residues" evidence="2">
    <location>
        <begin position="97"/>
        <end position="109"/>
    </location>
</feature>
<dbReference type="Proteomes" id="UP000198802">
    <property type="component" value="Unassembled WGS sequence"/>
</dbReference>
<sequence>MAAAAALCALLPGTLLPALPTLASAATGGDHSPVQSLRSALSRELPGPFAGPYSEPLSRPYAKPMSAPVARTDLEQARISAYWSAQRRSRAQVADAAGRDGRPVPKRLDGPTGTDQTLEATSPPPPSTGSPYAYGGLVTKTVGRLFTTINDVDYACSATVVTSTGRDLAVTAGHCLHEGSGGAFATNVAFMPGYSDGSLPFGLWAARLITVTPGWGLRGDFDYDTGFILFNTRAGQHIEDVVGGEKITFNQPRTLAQYAFGYPRLGKYTGEELIYCAGPSSDDPYGTTSMGLACDMTGGASGGPLFTGLGRAGPGAGWVDSVVSYAYASDPETIYGTYFGRAIELLYYQSNDL</sequence>
<evidence type="ECO:0000256" key="2">
    <source>
        <dbReference type="SAM" id="MobiDB-lite"/>
    </source>
</evidence>
<dbReference type="AlphaFoldDB" id="A0A0S4QUA2"/>
<dbReference type="EMBL" id="FAOZ01000021">
    <property type="protein sequence ID" value="CUU58703.1"/>
    <property type="molecule type" value="Genomic_DNA"/>
</dbReference>
<dbReference type="InterPro" id="IPR018114">
    <property type="entry name" value="TRYPSIN_HIS"/>
</dbReference>
<dbReference type="Gene3D" id="2.40.10.10">
    <property type="entry name" value="Trypsin-like serine proteases"/>
    <property type="match status" value="2"/>
</dbReference>
<gene>
    <name evidence="4" type="ORF">Ga0074812_12179</name>
</gene>
<reference evidence="5" key="1">
    <citation type="submission" date="2015-11" db="EMBL/GenBank/DDBJ databases">
        <authorList>
            <person name="Varghese N."/>
        </authorList>
    </citation>
    <scope>NUCLEOTIDE SEQUENCE [LARGE SCALE GENOMIC DNA]</scope>
    <source>
        <strain evidence="5">DSM 45899</strain>
    </source>
</reference>
<evidence type="ECO:0008006" key="6">
    <source>
        <dbReference type="Google" id="ProtNLM"/>
    </source>
</evidence>